<protein>
    <submittedName>
        <fullName evidence="2">Uncharacterized protein</fullName>
    </submittedName>
</protein>
<accession>A0A3E5ALK3</accession>
<reference evidence="2 3" key="1">
    <citation type="submission" date="2018-08" db="EMBL/GenBank/DDBJ databases">
        <title>A genome reference for cultivated species of the human gut microbiota.</title>
        <authorList>
            <person name="Zou Y."/>
            <person name="Xue W."/>
            <person name="Luo G."/>
        </authorList>
    </citation>
    <scope>NUCLEOTIDE SEQUENCE [LARGE SCALE GENOMIC DNA]</scope>
    <source>
        <strain evidence="2 3">OM05-6AA</strain>
    </source>
</reference>
<proteinExistence type="predicted"/>
<dbReference type="EMBL" id="QSUG01000013">
    <property type="protein sequence ID" value="RGN21579.1"/>
    <property type="molecule type" value="Genomic_DNA"/>
</dbReference>
<dbReference type="RefSeq" id="WP_117690724.1">
    <property type="nucleotide sequence ID" value="NZ_QSUE01000011.1"/>
</dbReference>
<evidence type="ECO:0000256" key="1">
    <source>
        <dbReference type="SAM" id="MobiDB-lite"/>
    </source>
</evidence>
<organism evidence="2 3">
    <name type="scientific">Agathobacter rectalis</name>
    <dbReference type="NCBI Taxonomy" id="39491"/>
    <lineage>
        <taxon>Bacteria</taxon>
        <taxon>Bacillati</taxon>
        <taxon>Bacillota</taxon>
        <taxon>Clostridia</taxon>
        <taxon>Lachnospirales</taxon>
        <taxon>Lachnospiraceae</taxon>
        <taxon>Agathobacter</taxon>
    </lineage>
</organism>
<evidence type="ECO:0000313" key="3">
    <source>
        <dbReference type="Proteomes" id="UP000260970"/>
    </source>
</evidence>
<dbReference type="Proteomes" id="UP000260970">
    <property type="component" value="Unassembled WGS sequence"/>
</dbReference>
<feature type="compositionally biased region" description="Acidic residues" evidence="1">
    <location>
        <begin position="376"/>
        <end position="389"/>
    </location>
</feature>
<name>A0A3E5ALK3_9FIRM</name>
<sequence>MKREKKKKLNKKDRFKEVKKAPVPMHSVPLFIKNIYGIETITDSGIFQVGENIFSKLYRISISDPSVKAHDVFQVFRGYDFKFRIYYINEEIYLNVLFTSEKDNAWVTCDELYKNMCSNLAEYSVMLEDIKANERFKLVHSIILDNADLPFNISYFDNTTVLDWKDTFELSGLEENVDIFKKKDSEYKIFYVREFSPKITDFIREIFDMREVKQIVTQFDPVSDMAVQAFFKKNYMGTENLLEDMIRNNPHVYDIYAKKVKDDSRYFTMCGVMFLVNVNDPDTESRIFFSANRYDVDISYFHVQLLDLYKELLPFGRWNISESRNMNSDTASKMFLPYYLASDEVGESVDDLMFDAETFDISADDFLDQDTNYSIDDYDDEDDTSDDDY</sequence>
<feature type="region of interest" description="Disordered" evidence="1">
    <location>
        <begin position="370"/>
        <end position="389"/>
    </location>
</feature>
<gene>
    <name evidence="2" type="ORF">DXB72_12285</name>
</gene>
<evidence type="ECO:0000313" key="2">
    <source>
        <dbReference type="EMBL" id="RGN21579.1"/>
    </source>
</evidence>
<dbReference type="AlphaFoldDB" id="A0A3E5ALK3"/>
<comment type="caution">
    <text evidence="2">The sequence shown here is derived from an EMBL/GenBank/DDBJ whole genome shotgun (WGS) entry which is preliminary data.</text>
</comment>